<proteinExistence type="predicted"/>
<organism evidence="1 2">
    <name type="scientific">Nocardioides aromaticivorans</name>
    <dbReference type="NCBI Taxonomy" id="200618"/>
    <lineage>
        <taxon>Bacteria</taxon>
        <taxon>Bacillati</taxon>
        <taxon>Actinomycetota</taxon>
        <taxon>Actinomycetes</taxon>
        <taxon>Propionibacteriales</taxon>
        <taxon>Nocardioidaceae</taxon>
        <taxon>Nocardioides</taxon>
    </lineage>
</organism>
<dbReference type="Proteomes" id="UP000562045">
    <property type="component" value="Unassembled WGS sequence"/>
</dbReference>
<protein>
    <recommendedName>
        <fullName evidence="3">Carboxypeptidase regulatory-like domain-containing protein</fullName>
    </recommendedName>
</protein>
<evidence type="ECO:0008006" key="3">
    <source>
        <dbReference type="Google" id="ProtNLM"/>
    </source>
</evidence>
<dbReference type="RefSeq" id="WP_179648125.1">
    <property type="nucleotide sequence ID" value="NZ_JACBZM010000001.1"/>
</dbReference>
<reference evidence="1 2" key="1">
    <citation type="submission" date="2020-07" db="EMBL/GenBank/DDBJ databases">
        <title>Sequencing the genomes of 1000 actinobacteria strains.</title>
        <authorList>
            <person name="Klenk H.-P."/>
        </authorList>
    </citation>
    <scope>NUCLEOTIDE SEQUENCE [LARGE SCALE GENOMIC DNA]</scope>
    <source>
        <strain evidence="1 2">DSM 15131</strain>
    </source>
</reference>
<dbReference type="SUPFAM" id="SSF117074">
    <property type="entry name" value="Hypothetical protein PA1324"/>
    <property type="match status" value="1"/>
</dbReference>
<evidence type="ECO:0000313" key="1">
    <source>
        <dbReference type="EMBL" id="NYI44199.1"/>
    </source>
</evidence>
<gene>
    <name evidence="1" type="ORF">BJ993_001279</name>
</gene>
<evidence type="ECO:0000313" key="2">
    <source>
        <dbReference type="Proteomes" id="UP000562045"/>
    </source>
</evidence>
<dbReference type="AlphaFoldDB" id="A0A7Y9ZEZ3"/>
<sequence>MSVPSGYDVRAVRVIVRSATDPALVATDEADADGSFEVDGLAAGDYSIVFGTYFAGMVCNGSNWPSGAGDEPVDECTVGELHDGGTVSVVGGQTTTAAPRALLGDLALYPFQGRVAAPAGHTTAGVVAELWAYDGGDWGIPQGWSRLTSVPVQVLDADGVFRFDLIAPPWLHQYAVRFVDAPGNGYALSFDNMRSWGAELRPGAIGVLAFELGSQGADVGTHTFGFAVDRVGGGVSISGPAVWGGTLTAHSDVVWSDPSAGTDFQWYVDGVPIEGATGATYTIETWPVVASHAYSVRAVPGPGSVYDGTPVESASVWSHAGTPIPVGAPVVTGTATVGRTLAATAGAWSPSLVYAHTYQWTRSGQDIVGATSPTYVVRPADVGHRLRVVVGAAFVYDCADCPQPFTGPGSSASPATAVVAPGTIVSSWIARWPVRLEPSTPRVRRWIGVSAPRYSAAGTAHHLRAAYRWYVGGRVVAGATGRRLFLKRAWRGRSVAVRVTISAAGYRPTYRTTSFGRIR</sequence>
<dbReference type="EMBL" id="JACBZM010000001">
    <property type="protein sequence ID" value="NYI44199.1"/>
    <property type="molecule type" value="Genomic_DNA"/>
</dbReference>
<accession>A0A7Y9ZEZ3</accession>
<name>A0A7Y9ZEZ3_9ACTN</name>
<dbReference type="Gene3D" id="2.60.40.2700">
    <property type="match status" value="2"/>
</dbReference>
<comment type="caution">
    <text evidence="1">The sequence shown here is derived from an EMBL/GenBank/DDBJ whole genome shotgun (WGS) entry which is preliminary data.</text>
</comment>